<keyword evidence="2" id="KW-1185">Reference proteome</keyword>
<organism evidence="1 2">
    <name type="scientific">Ascobolus immersus RN42</name>
    <dbReference type="NCBI Taxonomy" id="1160509"/>
    <lineage>
        <taxon>Eukaryota</taxon>
        <taxon>Fungi</taxon>
        <taxon>Dikarya</taxon>
        <taxon>Ascomycota</taxon>
        <taxon>Pezizomycotina</taxon>
        <taxon>Pezizomycetes</taxon>
        <taxon>Pezizales</taxon>
        <taxon>Ascobolaceae</taxon>
        <taxon>Ascobolus</taxon>
    </lineage>
</organism>
<proteinExistence type="predicted"/>
<reference evidence="1 2" key="1">
    <citation type="journal article" date="2018" name="Nat. Ecol. Evol.">
        <title>Pezizomycetes genomes reveal the molecular basis of ectomycorrhizal truffle lifestyle.</title>
        <authorList>
            <person name="Murat C."/>
            <person name="Payen T."/>
            <person name="Noel B."/>
            <person name="Kuo A."/>
            <person name="Morin E."/>
            <person name="Chen J."/>
            <person name="Kohler A."/>
            <person name="Krizsan K."/>
            <person name="Balestrini R."/>
            <person name="Da Silva C."/>
            <person name="Montanini B."/>
            <person name="Hainaut M."/>
            <person name="Levati E."/>
            <person name="Barry K.W."/>
            <person name="Belfiori B."/>
            <person name="Cichocki N."/>
            <person name="Clum A."/>
            <person name="Dockter R.B."/>
            <person name="Fauchery L."/>
            <person name="Guy J."/>
            <person name="Iotti M."/>
            <person name="Le Tacon F."/>
            <person name="Lindquist E.A."/>
            <person name="Lipzen A."/>
            <person name="Malagnac F."/>
            <person name="Mello A."/>
            <person name="Molinier V."/>
            <person name="Miyauchi S."/>
            <person name="Poulain J."/>
            <person name="Riccioni C."/>
            <person name="Rubini A."/>
            <person name="Sitrit Y."/>
            <person name="Splivallo R."/>
            <person name="Traeger S."/>
            <person name="Wang M."/>
            <person name="Zifcakova L."/>
            <person name="Wipf D."/>
            <person name="Zambonelli A."/>
            <person name="Paolocci F."/>
            <person name="Nowrousian M."/>
            <person name="Ottonello S."/>
            <person name="Baldrian P."/>
            <person name="Spatafora J.W."/>
            <person name="Henrissat B."/>
            <person name="Nagy L.G."/>
            <person name="Aury J.M."/>
            <person name="Wincker P."/>
            <person name="Grigoriev I.V."/>
            <person name="Bonfante P."/>
            <person name="Martin F.M."/>
        </authorList>
    </citation>
    <scope>NUCLEOTIDE SEQUENCE [LARGE SCALE GENOMIC DNA]</scope>
    <source>
        <strain evidence="1 2">RN42</strain>
    </source>
</reference>
<gene>
    <name evidence="1" type="ORF">BJ508DRAFT_307628</name>
</gene>
<evidence type="ECO:0000313" key="1">
    <source>
        <dbReference type="EMBL" id="RPA80244.1"/>
    </source>
</evidence>
<dbReference type="AlphaFoldDB" id="A0A3N4IEV2"/>
<protein>
    <submittedName>
        <fullName evidence="1">Uncharacterized protein</fullName>
    </submittedName>
</protein>
<evidence type="ECO:0000313" key="2">
    <source>
        <dbReference type="Proteomes" id="UP000275078"/>
    </source>
</evidence>
<sequence length="598" mass="69210">MRPMPHEVVIGGLGMFRLLSMVLNKFEPYGGLLEYVARSEIVLWRRKRLCGKDGWTSKYKGARTRVGMQAAEHDIKTLQNASRVCRTMRKAVLPQLFMRITAPISLANGKVANRTLPQSWIDKRRLEQFISRASSLSVVREGYDLHSALSDAKAHKTQKTILKLIKQMPKFQRVLSEFPLGQDLMDYIFQEVGYQNGGVLSIRTVESDIYSSEAICTFTCSHRMEYTERPLIISRLFPRIGESGTFRNIGSLSIDESTLSDEIIGLDKGFEKRLAELILHHHATIWRLRLSINVGNKPKEGRKLGAHDRWQEHQDRFNDDAERKWIRHLFSVFRLDRPVAEHLYEVGESLPQAGLYGVTELTLCYNIKRNGRALVERQALDSVRQFNRLRLVIKPSILEYLNVKVSYNPEVGSYPRRMNRLDPTNLWLDLRPDQLSRLYKFTYEGNLAQFINILISICRKRQPDTLNFPVHYFTDLRFEPLGVQSSESQALLRTFQLSHTEGDDISIRKLRVWPRILEIPGLLSCVFFPYCISAEALKDFKKNPSMYGISKIRLLEIKEKTCWNFLKDLQYFQALEKLRVGLCGCLESKEVHLESVPI</sequence>
<accession>A0A3N4IEV2</accession>
<dbReference type="Proteomes" id="UP000275078">
    <property type="component" value="Unassembled WGS sequence"/>
</dbReference>
<name>A0A3N4IEV2_ASCIM</name>
<dbReference type="EMBL" id="ML119690">
    <property type="protein sequence ID" value="RPA80244.1"/>
    <property type="molecule type" value="Genomic_DNA"/>
</dbReference>